<dbReference type="Proteomes" id="UP000469325">
    <property type="component" value="Unassembled WGS sequence"/>
</dbReference>
<comment type="caution">
    <text evidence="1">The sequence shown here is derived from an EMBL/GenBank/DDBJ whole genome shotgun (WGS) entry which is preliminary data.</text>
</comment>
<sequence length="79" mass="8653">MGSIRISDTTREERIRIVAEALSWGDDCGDCSLDACGIDKYYLPYIEGQMELSELNMARASRAYEQGDGGRGHVGSCAM</sequence>
<name>A0A6N7XR15_9ACTN</name>
<gene>
    <name evidence="1" type="ORF">FYJ68_04500</name>
</gene>
<reference evidence="1 2" key="1">
    <citation type="submission" date="2019-08" db="EMBL/GenBank/DDBJ databases">
        <title>In-depth cultivation of the pig gut microbiome towards novel bacterial diversity and tailored functional studies.</title>
        <authorList>
            <person name="Wylensek D."/>
            <person name="Hitch T.C.A."/>
            <person name="Clavel T."/>
        </authorList>
    </citation>
    <scope>NUCLEOTIDE SEQUENCE [LARGE SCALE GENOMIC DNA]</scope>
    <source>
        <strain evidence="1 2">CA-Schmier-601-WT-1</strain>
    </source>
</reference>
<protein>
    <recommendedName>
        <fullName evidence="3">Purine biosynthesis protein PurH</fullName>
    </recommendedName>
</protein>
<dbReference type="RefSeq" id="WP_154434362.1">
    <property type="nucleotide sequence ID" value="NZ_VUNC01000002.1"/>
</dbReference>
<dbReference type="AlphaFoldDB" id="A0A6N7XR15"/>
<dbReference type="EMBL" id="VUNC01000002">
    <property type="protein sequence ID" value="MST72369.1"/>
    <property type="molecule type" value="Genomic_DNA"/>
</dbReference>
<organism evidence="1 2">
    <name type="scientific">Olsenella porci</name>
    <dbReference type="NCBI Taxonomy" id="2652279"/>
    <lineage>
        <taxon>Bacteria</taxon>
        <taxon>Bacillati</taxon>
        <taxon>Actinomycetota</taxon>
        <taxon>Coriobacteriia</taxon>
        <taxon>Coriobacteriales</taxon>
        <taxon>Atopobiaceae</taxon>
        <taxon>Olsenella</taxon>
    </lineage>
</organism>
<evidence type="ECO:0008006" key="3">
    <source>
        <dbReference type="Google" id="ProtNLM"/>
    </source>
</evidence>
<keyword evidence="2" id="KW-1185">Reference proteome</keyword>
<accession>A0A6N7XR15</accession>
<evidence type="ECO:0000313" key="2">
    <source>
        <dbReference type="Proteomes" id="UP000469325"/>
    </source>
</evidence>
<evidence type="ECO:0000313" key="1">
    <source>
        <dbReference type="EMBL" id="MST72369.1"/>
    </source>
</evidence>
<proteinExistence type="predicted"/>